<sequence length="616" mass="73427">MEDQLFNDEMLIGIRTGAKLIEVKKTNGLVKLNKEFLGIELGFLNKKELELLYILCLAYKERKVQSIKIHIKEIKELMSNGEKEIRKTDIENYVETLHKRLAKVNIRADKKGISGTLNLFEYVLTDTRDFETGIVTIIAKITDTAMNFFNNLEGKKNKYLRFLVEDAIKLKGKYSALLLPHLISCSKDKEFEISFENLEEILGIKGKYSRKTDFNKRILKPTVEELEIIFKDLKVKGLKKNELDPRKITHYKFMWTNNINYDDKKEETSFYYELEETNSNDKKEYSKVFINDNNVTDENEKIIVAEAEEELTAEETIKKFINENIQTLNYKSIQKNIKSRLENGETPEEIIAFIKRNWHRAIENDIYKNKVAILIKSIAENFELNLTKEEIQKEKNILNGKTIIKREVKYIKSDWSNNDLKKENKEDNSEAKIENIKEYIDYKKYLKIKEDFLILNKNKSKDIKTELLIQRIQFNSVLKKYIINLSKAEYKKEIEDLKERFYGGNAKETEEAYKNIFQIINADEKEEIEEEEIEKMKEWEEEINKLPSVKHLSEVYYQLFCLYQEKEKYKENTELENRINNLQNIRVKLEKKLEEEKTELWNKKFRKEEEEEELDF</sequence>
<dbReference type="Pfam" id="PF21205">
    <property type="entry name" value="Rep3_C"/>
    <property type="match status" value="1"/>
</dbReference>
<reference evidence="2 3" key="1">
    <citation type="journal article" date="2007" name="PLoS ONE">
        <title>Genome sequence of Fusobacterium nucleatum subspecies polymorphum - a genetically tractable fusobacterium.</title>
        <authorList>
            <person name="Karpathy S.E."/>
            <person name="Xiang Q."/>
            <person name="Gioia J."/>
            <person name="Jiang H."/>
            <person name="Liu Y."/>
            <person name="Petrosino J.F."/>
            <person name="Yerrapragada S."/>
            <person name="Fox G.E."/>
            <person name="Kinder Haake S."/>
            <person name="Weinstock G.M."/>
            <person name="Highlander S.K."/>
        </authorList>
    </citation>
    <scope>NUCLEOTIDE SEQUENCE [LARGE SCALE GENOMIC DNA]</scope>
    <source>
        <strain evidence="2 3">ATCC 10953</strain>
        <plasmid evidence="2 3">pFN3</plasmid>
    </source>
</reference>
<name>A5VW48_FUSNP</name>
<dbReference type="AlphaFoldDB" id="A5VW48"/>
<keyword evidence="2" id="KW-0614">Plasmid</keyword>
<dbReference type="RefSeq" id="WP_011950378.1">
    <property type="nucleotide sequence ID" value="NC_009506.1"/>
</dbReference>
<dbReference type="InterPro" id="IPR036388">
    <property type="entry name" value="WH-like_DNA-bd_sf"/>
</dbReference>
<dbReference type="Gene3D" id="1.10.10.10">
    <property type="entry name" value="Winged helix-like DNA-binding domain superfamily/Winged helix DNA-binding domain"/>
    <property type="match status" value="1"/>
</dbReference>
<dbReference type="EMBL" id="CP000710">
    <property type="protein sequence ID" value="ABQ59639.1"/>
    <property type="molecule type" value="Genomic_DNA"/>
</dbReference>
<keyword evidence="1" id="KW-0175">Coiled coil</keyword>
<accession>A5VW48</accession>
<dbReference type="SUPFAM" id="SSF46785">
    <property type="entry name" value="Winged helix' DNA-binding domain"/>
    <property type="match status" value="1"/>
</dbReference>
<dbReference type="Proteomes" id="UP000001921">
    <property type="component" value="Plasmid pFN3"/>
</dbReference>
<evidence type="ECO:0000313" key="3">
    <source>
        <dbReference type="Proteomes" id="UP000001921"/>
    </source>
</evidence>
<geneLocation type="plasmid" evidence="2 3">
    <name>pFN3</name>
</geneLocation>
<organism evidence="2 3">
    <name type="scientific">Fusobacterium polymorphum ATCC 10953</name>
    <dbReference type="NCBI Taxonomy" id="393480"/>
    <lineage>
        <taxon>Bacteria</taxon>
        <taxon>Fusobacteriati</taxon>
        <taxon>Fusobacteriota</taxon>
        <taxon>Fusobacteriia</taxon>
        <taxon>Fusobacteriales</taxon>
        <taxon>Fusobacteriaceae</taxon>
        <taxon>Fusobacterium</taxon>
    </lineage>
</organism>
<gene>
    <name evidence="2" type="ORF">FNP_pFN3g04</name>
</gene>
<evidence type="ECO:0000256" key="1">
    <source>
        <dbReference type="SAM" id="Coils"/>
    </source>
</evidence>
<dbReference type="InterPro" id="IPR036390">
    <property type="entry name" value="WH_DNA-bd_sf"/>
</dbReference>
<feature type="coiled-coil region" evidence="1">
    <location>
        <begin position="522"/>
        <end position="613"/>
    </location>
</feature>
<protein>
    <submittedName>
        <fullName evidence="2">Possible replication protein</fullName>
    </submittedName>
</protein>
<dbReference type="HOGENOM" id="CLU_485519_0_0_0"/>
<evidence type="ECO:0000313" key="2">
    <source>
        <dbReference type="EMBL" id="ABQ59639.1"/>
    </source>
</evidence>
<proteinExistence type="predicted"/>